<evidence type="ECO:0000313" key="4">
    <source>
        <dbReference type="EMBL" id="QEL63493.1"/>
    </source>
</evidence>
<reference evidence="4 5" key="1">
    <citation type="submission" date="2017-07" db="EMBL/GenBank/DDBJ databases">
        <title>Complete genome sequence of Oryzomicrobium terrae TPP412.</title>
        <authorList>
            <person name="Chiu L.-W."/>
            <person name="Lo K.-J."/>
            <person name="Tsai Y.-M."/>
            <person name="Lin S.-S."/>
            <person name="Kuo C.-H."/>
            <person name="Liu C.-T."/>
        </authorList>
    </citation>
    <scope>NUCLEOTIDE SEQUENCE [LARGE SCALE GENOMIC DNA]</scope>
    <source>
        <strain evidence="4 5">TPP412</strain>
    </source>
</reference>
<dbReference type="PANTHER" id="PTHR43022">
    <property type="entry name" value="PROTEIN SMF"/>
    <property type="match status" value="1"/>
</dbReference>
<dbReference type="AlphaFoldDB" id="A0A5C1E3S0"/>
<dbReference type="Pfam" id="PF02481">
    <property type="entry name" value="DNA_processg_A"/>
    <property type="match status" value="1"/>
</dbReference>
<comment type="similarity">
    <text evidence="1">Belongs to the DprA/Smf family.</text>
</comment>
<dbReference type="EMBL" id="CP022579">
    <property type="protein sequence ID" value="QEL63493.1"/>
    <property type="molecule type" value="Genomic_DNA"/>
</dbReference>
<dbReference type="InterPro" id="IPR036388">
    <property type="entry name" value="WH-like_DNA-bd_sf"/>
</dbReference>
<evidence type="ECO:0000259" key="3">
    <source>
        <dbReference type="Pfam" id="PF17782"/>
    </source>
</evidence>
<sequence length="374" mass="38837">MADPSLAAWLRLTLAPGVGPKTQRDLLAAFGLPEAVFDAGFGAIARIAGDQVARHLFDTDTQAAIDAALVWHEQPGNALVTLADADYPRALLNTPDPPSLLYVKGNAALLNTPAIAIVGGRNATPQGIRDAETFAAYLAGQNITVVSGLALGIDGAAHRGALAVNGPTVAVVGTGADRIYPARHRELARAIAERGVVISEFPLGMPPLAHNFPRRNRLIAGLAAGCLVVEAALESGSLITARLAGELGRDVFAVPGSIHSPLSKGCHRLIKDGAKLVDDAADIMEELRWPHPAPTASGSVTATPDLFTAPATSTTEVPLLSALGHAPATLDELFVRLAEQDPNLTGEGVLAMLGTLELEGRIARLPGGRYQRLA</sequence>
<dbReference type="Gene3D" id="1.10.10.10">
    <property type="entry name" value="Winged helix-like DNA-binding domain superfamily/Winged helix DNA-binding domain"/>
    <property type="match status" value="1"/>
</dbReference>
<gene>
    <name evidence="4" type="primary">smf</name>
    <name evidence="4" type="ORF">OTERR_00170</name>
</gene>
<dbReference type="InterPro" id="IPR003488">
    <property type="entry name" value="DprA"/>
</dbReference>
<dbReference type="InterPro" id="IPR057666">
    <property type="entry name" value="DrpA_SLOG"/>
</dbReference>
<evidence type="ECO:0000256" key="1">
    <source>
        <dbReference type="ARBA" id="ARBA00006525"/>
    </source>
</evidence>
<dbReference type="NCBIfam" id="TIGR00732">
    <property type="entry name" value="dprA"/>
    <property type="match status" value="1"/>
</dbReference>
<dbReference type="Gene3D" id="3.40.50.450">
    <property type="match status" value="1"/>
</dbReference>
<evidence type="ECO:0000313" key="5">
    <source>
        <dbReference type="Proteomes" id="UP000323671"/>
    </source>
</evidence>
<accession>A0A5C1E3S0</accession>
<name>A0A5C1E3S0_9RHOO</name>
<dbReference type="SUPFAM" id="SSF102405">
    <property type="entry name" value="MCP/YpsA-like"/>
    <property type="match status" value="1"/>
</dbReference>
<feature type="domain" description="Smf/DprA SLOG" evidence="2">
    <location>
        <begin position="79"/>
        <end position="287"/>
    </location>
</feature>
<dbReference type="GO" id="GO:0009294">
    <property type="term" value="P:DNA-mediated transformation"/>
    <property type="evidence" value="ECO:0007669"/>
    <property type="project" value="InterPro"/>
</dbReference>
<dbReference type="KEGG" id="otr:OTERR_00170"/>
<dbReference type="Proteomes" id="UP000323671">
    <property type="component" value="Chromosome"/>
</dbReference>
<keyword evidence="5" id="KW-1185">Reference proteome</keyword>
<feature type="domain" description="DprA winged helix" evidence="3">
    <location>
        <begin position="308"/>
        <end position="368"/>
    </location>
</feature>
<protein>
    <submittedName>
        <fullName evidence="4">DNA processing protein</fullName>
    </submittedName>
</protein>
<dbReference type="PANTHER" id="PTHR43022:SF1">
    <property type="entry name" value="PROTEIN SMF"/>
    <property type="match status" value="1"/>
</dbReference>
<dbReference type="InterPro" id="IPR010994">
    <property type="entry name" value="RuvA_2-like"/>
</dbReference>
<proteinExistence type="inferred from homology"/>
<dbReference type="InterPro" id="IPR041614">
    <property type="entry name" value="DprA_WH"/>
</dbReference>
<dbReference type="RefSeq" id="WP_054619860.1">
    <property type="nucleotide sequence ID" value="NZ_CP022579.1"/>
</dbReference>
<organism evidence="4 5">
    <name type="scientific">Oryzomicrobium terrae</name>
    <dbReference type="NCBI Taxonomy" id="1735038"/>
    <lineage>
        <taxon>Bacteria</taxon>
        <taxon>Pseudomonadati</taxon>
        <taxon>Pseudomonadota</taxon>
        <taxon>Betaproteobacteria</taxon>
        <taxon>Rhodocyclales</taxon>
        <taxon>Rhodocyclaceae</taxon>
        <taxon>Oryzomicrobium</taxon>
    </lineage>
</organism>
<evidence type="ECO:0000259" key="2">
    <source>
        <dbReference type="Pfam" id="PF02481"/>
    </source>
</evidence>
<dbReference type="Pfam" id="PF17782">
    <property type="entry name" value="WHD_DprA"/>
    <property type="match status" value="1"/>
</dbReference>
<dbReference type="SUPFAM" id="SSF47781">
    <property type="entry name" value="RuvA domain 2-like"/>
    <property type="match status" value="1"/>
</dbReference>